<dbReference type="Gene3D" id="3.40.30.10">
    <property type="entry name" value="Glutaredoxin"/>
    <property type="match status" value="1"/>
</dbReference>
<sequence>RAQEFVDSHLKPGRVAVFIKSTFPYCGQPEELLCQYPFKKESLVFVDITVTGNTERVQDYLQHLTGARRVPLMFIGEECIGGFNDLVDKDKGGELMVWLIEIKALQL</sequence>
<dbReference type="PRINTS" id="PR00160">
    <property type="entry name" value="GLUTAREDOXIN"/>
</dbReference>
<dbReference type="eggNOG" id="KOG1752">
    <property type="taxonomic scope" value="Eukaryota"/>
</dbReference>
<reference evidence="4" key="2">
    <citation type="submission" date="2025-08" db="UniProtKB">
        <authorList>
            <consortium name="Ensembl"/>
        </authorList>
    </citation>
    <scope>IDENTIFICATION</scope>
</reference>
<dbReference type="InterPro" id="IPR047185">
    <property type="entry name" value="GLRX1"/>
</dbReference>
<keyword evidence="2" id="KW-0249">Electron transport</keyword>
<dbReference type="GO" id="GO:0015038">
    <property type="term" value="F:glutathione disulfide oxidoreductase activity"/>
    <property type="evidence" value="ECO:0007669"/>
    <property type="project" value="TreeGrafter"/>
</dbReference>
<dbReference type="PANTHER" id="PTHR46185">
    <property type="entry name" value="GLUTAREDOXIN-1"/>
    <property type="match status" value="1"/>
</dbReference>
<reference evidence="4 5" key="1">
    <citation type="journal article" date="2011" name="Nature">
        <title>A high-resolution map of human evolutionary constraint using 29 mammals.</title>
        <authorList>
            <person name="Lindblad-Toh K."/>
            <person name="Garber M."/>
            <person name="Zuk O."/>
            <person name="Lin M.F."/>
            <person name="Parker B.J."/>
            <person name="Washietl S."/>
            <person name="Kheradpour P."/>
            <person name="Ernst J."/>
            <person name="Jordan G."/>
            <person name="Mauceli E."/>
            <person name="Ward L.D."/>
            <person name="Lowe C.B."/>
            <person name="Holloway A.K."/>
            <person name="Clamp M."/>
            <person name="Gnerre S."/>
            <person name="Alfoldi J."/>
            <person name="Beal K."/>
            <person name="Chang J."/>
            <person name="Clawson H."/>
            <person name="Cuff J."/>
            <person name="Di Palma F."/>
            <person name="Fitzgerald S."/>
            <person name="Flicek P."/>
            <person name="Guttman M."/>
            <person name="Hubisz M.J."/>
            <person name="Jaffe D.B."/>
            <person name="Jungreis I."/>
            <person name="Kent W.J."/>
            <person name="Kostka D."/>
            <person name="Lara M."/>
            <person name="Martins A.L."/>
            <person name="Massingham T."/>
            <person name="Moltke I."/>
            <person name="Raney B.J."/>
            <person name="Rasmussen M.D."/>
            <person name="Robinson J."/>
            <person name="Stark A."/>
            <person name="Vilella A.J."/>
            <person name="Wen J."/>
            <person name="Xie X."/>
            <person name="Zody M.C."/>
            <person name="Baldwin J."/>
            <person name="Bloom T."/>
            <person name="Chin C.W."/>
            <person name="Heiman D."/>
            <person name="Nicol R."/>
            <person name="Nusbaum C."/>
            <person name="Young S."/>
            <person name="Wilkinson J."/>
            <person name="Worley K.C."/>
            <person name="Kovar C.L."/>
            <person name="Muzny D.M."/>
            <person name="Gibbs R.A."/>
            <person name="Cree A."/>
            <person name="Dihn H.H."/>
            <person name="Fowler G."/>
            <person name="Jhangiani S."/>
            <person name="Joshi V."/>
            <person name="Lee S."/>
            <person name="Lewis L.R."/>
            <person name="Nazareth L.V."/>
            <person name="Okwuonu G."/>
            <person name="Santibanez J."/>
            <person name="Warren W.C."/>
            <person name="Mardis E.R."/>
            <person name="Weinstock G.M."/>
            <person name="Wilson R.K."/>
            <person name="Delehaunty K."/>
            <person name="Dooling D."/>
            <person name="Fronik C."/>
            <person name="Fulton L."/>
            <person name="Fulton B."/>
            <person name="Graves T."/>
            <person name="Minx P."/>
            <person name="Sodergren E."/>
            <person name="Birney E."/>
            <person name="Margulies E.H."/>
            <person name="Herrero J."/>
            <person name="Green E.D."/>
            <person name="Haussler D."/>
            <person name="Siepel A."/>
            <person name="Goldman N."/>
            <person name="Pollard K.S."/>
            <person name="Pedersen J.S."/>
            <person name="Lander E.S."/>
            <person name="Kellis M."/>
        </authorList>
    </citation>
    <scope>NUCLEOTIDE SEQUENCE [LARGE SCALE GENOMIC DNA]</scope>
</reference>
<organism evidence="4 5">
    <name type="scientific">Myotis lucifugus</name>
    <name type="common">Little brown bat</name>
    <dbReference type="NCBI Taxonomy" id="59463"/>
    <lineage>
        <taxon>Eukaryota</taxon>
        <taxon>Metazoa</taxon>
        <taxon>Chordata</taxon>
        <taxon>Craniata</taxon>
        <taxon>Vertebrata</taxon>
        <taxon>Euteleostomi</taxon>
        <taxon>Mammalia</taxon>
        <taxon>Eutheria</taxon>
        <taxon>Laurasiatheria</taxon>
        <taxon>Chiroptera</taxon>
        <taxon>Yangochiroptera</taxon>
        <taxon>Vespertilionidae</taxon>
        <taxon>Myotis</taxon>
    </lineage>
</organism>
<accession>G1PY41</accession>
<dbReference type="AlphaFoldDB" id="G1PY41"/>
<dbReference type="Proteomes" id="UP000001074">
    <property type="component" value="Unassembled WGS sequence"/>
</dbReference>
<dbReference type="InterPro" id="IPR014025">
    <property type="entry name" value="Glutaredoxin_subgr"/>
</dbReference>
<dbReference type="GeneTree" id="ENSGT00900000141068"/>
<dbReference type="PROSITE" id="PS51354">
    <property type="entry name" value="GLUTAREDOXIN_2"/>
    <property type="match status" value="1"/>
</dbReference>
<evidence type="ECO:0000313" key="5">
    <source>
        <dbReference type="Proteomes" id="UP000001074"/>
    </source>
</evidence>
<dbReference type="EMBL" id="AAPE02022856">
    <property type="status" value="NOT_ANNOTATED_CDS"/>
    <property type="molecule type" value="Genomic_DNA"/>
</dbReference>
<dbReference type="GO" id="GO:0005739">
    <property type="term" value="C:mitochondrion"/>
    <property type="evidence" value="ECO:0007669"/>
    <property type="project" value="TreeGrafter"/>
</dbReference>
<dbReference type="Pfam" id="PF00462">
    <property type="entry name" value="Glutaredoxin"/>
    <property type="match status" value="1"/>
</dbReference>
<dbReference type="OMA" id="YCHKARA"/>
<evidence type="ECO:0000256" key="1">
    <source>
        <dbReference type="ARBA" id="ARBA00022448"/>
    </source>
</evidence>
<dbReference type="InterPro" id="IPR036249">
    <property type="entry name" value="Thioredoxin-like_sf"/>
</dbReference>
<dbReference type="InParanoid" id="G1PY41"/>
<dbReference type="Ensembl" id="ENSMLUT00000027294.1">
    <property type="protein sequence ID" value="ENSMLUP00000016373.1"/>
    <property type="gene ID" value="ENSMLUG00000024031.1"/>
</dbReference>
<evidence type="ECO:0000313" key="4">
    <source>
        <dbReference type="Ensembl" id="ENSMLUP00000016373.1"/>
    </source>
</evidence>
<dbReference type="FunCoup" id="G1PY41">
    <property type="interactions" value="356"/>
</dbReference>
<dbReference type="InterPro" id="IPR002109">
    <property type="entry name" value="Glutaredoxin"/>
</dbReference>
<dbReference type="PANTHER" id="PTHR46185:SF1">
    <property type="entry name" value="GLUTAREDOXIN-1"/>
    <property type="match status" value="1"/>
</dbReference>
<protein>
    <recommendedName>
        <fullName evidence="3">Glutaredoxin domain-containing protein</fullName>
    </recommendedName>
</protein>
<keyword evidence="5" id="KW-1185">Reference proteome</keyword>
<evidence type="ECO:0000259" key="3">
    <source>
        <dbReference type="Pfam" id="PF00462"/>
    </source>
</evidence>
<feature type="domain" description="Glutaredoxin" evidence="3">
    <location>
        <begin position="15"/>
        <end position="80"/>
    </location>
</feature>
<keyword evidence="1" id="KW-0813">Transport</keyword>
<reference evidence="4" key="3">
    <citation type="submission" date="2025-09" db="UniProtKB">
        <authorList>
            <consortium name="Ensembl"/>
        </authorList>
    </citation>
    <scope>IDENTIFICATION</scope>
</reference>
<evidence type="ECO:0000256" key="2">
    <source>
        <dbReference type="ARBA" id="ARBA00022982"/>
    </source>
</evidence>
<dbReference type="HOGENOM" id="CLU_026126_7_2_1"/>
<dbReference type="SUPFAM" id="SSF52833">
    <property type="entry name" value="Thioredoxin-like"/>
    <property type="match status" value="1"/>
</dbReference>
<dbReference type="STRING" id="59463.ENSMLUP00000016373"/>
<proteinExistence type="predicted"/>
<name>G1PY41_MYOLU</name>